<keyword evidence="7" id="KW-0539">Nucleus</keyword>
<dbReference type="AlphaFoldDB" id="A0A507CK76"/>
<proteinExistence type="inferred from homology"/>
<dbReference type="Pfam" id="PF03177">
    <property type="entry name" value="Nucleoporin_C"/>
    <property type="match status" value="1"/>
</dbReference>
<dbReference type="STRING" id="1806994.A0A507CK76"/>
<comment type="caution">
    <text evidence="9">The sequence shown here is derived from an EMBL/GenBank/DDBJ whole genome shotgun (WGS) entry which is preliminary data.</text>
</comment>
<dbReference type="GO" id="GO:0031080">
    <property type="term" value="C:nuclear pore outer ring"/>
    <property type="evidence" value="ECO:0007669"/>
    <property type="project" value="TreeGrafter"/>
</dbReference>
<dbReference type="PANTHER" id="PTHR13405">
    <property type="entry name" value="NUCLEAR PORE COMPLEX PROTEIN NUP133"/>
    <property type="match status" value="1"/>
</dbReference>
<evidence type="ECO:0000256" key="2">
    <source>
        <dbReference type="ARBA" id="ARBA00005569"/>
    </source>
</evidence>
<evidence type="ECO:0000313" key="10">
    <source>
        <dbReference type="Proteomes" id="UP000319731"/>
    </source>
</evidence>
<evidence type="ECO:0000256" key="7">
    <source>
        <dbReference type="ARBA" id="ARBA00023242"/>
    </source>
</evidence>
<name>A0A507CK76_9FUNG</name>
<keyword evidence="6" id="KW-0811">Translocation</keyword>
<dbReference type="Proteomes" id="UP000319731">
    <property type="component" value="Unassembled WGS sequence"/>
</dbReference>
<keyword evidence="4" id="KW-0509">mRNA transport</keyword>
<gene>
    <name evidence="9" type="ORF">SmJEL517_g00412</name>
</gene>
<keyword evidence="5" id="KW-0653">Protein transport</keyword>
<comment type="subcellular location">
    <subcellularLocation>
        <location evidence="1">Nucleus envelope</location>
    </subcellularLocation>
</comment>
<sequence>MFQGTPAVKRVAIPQTPVIGIQQTPYYTPAAAIQPYLQPIPQQSSHLAHPISSYLLKGDSLAISSTGQIPDDVLNSIKSVPLDSITAAIEKRNAFVALAIPDRCFVFGWRQKAPSKVDTLPLQAYAGTRFVTLIPSEARMGLLVASDSGVLRMWDNIAFSQEFLEAQIPLSTDEVGTCMSQCEPAGFVFGTNKGLLYKISLIRAAGTAPTLITRAFTRPVAWFDKAARMFAAGVAHYGGKPSSEPVPATAADAFSKGIVSIAPVVRTDARQTRDVYVLTKTNLEKWSVAKEARDEMISDQEFLRLVTACIARDGDVMDSDVSTELHDMECLKDGDFVILVSARVQNGPLSPLLIVASVSEDGSIYVKDVKNLFGAPTGPYSSPPRLAVSNGGPGVFAVFHNAIVATVIHKNGFFQELVKLRDPNVDRLLAVGMDLPSLSSNLRDTEPVSNIVCLCAQSSILSVEMFTSKIVARQSGSVASEMPEVDQSLMTKRLRSEIEQALFFGADNDASNLISYVDFNETQGSVEQAALDISNSILDGSCTYIPSVLTELRTQLVERLHRIQKLIDIIHAKSGLHQISQHGRYLLCFNAEKITVSVHLYNFQNNLAETSSSQVPSLLTQAMERVIKLRPRHEETDYRRAFYRYEIGNIAQLLYQIHNLIVPDPGDGVNPQQIANVLEANNVIHLLLSNAHAYRQAHAQLYDLDLSRPPLESWTATNDIQGTLQAQFETTKSIILMLDRSGIPLQMPNIATPPSPETSPVARLKRQVVKLADLIYSATRSQLLYLRSKQNASRDDTSRMDRVSEIHLGVIYALFDVGCDDDAYRLSEKYEDVQTLADLCVRRPDAQNRIPFYIDKFGEVFTRVLYRLYLVEGLWKQLLNQDQRYDEYVTKFLNRENVPWFSWIQDVRTRSYAEAGYKLESAAATETSLSKKSLALSMSFLALVSNMPTSDKEVVTVNSRISEVEVLLKLNALSAALANSLEAGIPQQTQAHLNRLSQERPAMVSLYRTIVDRVVTDGQISFDDCVDILTLTPDGDFVTAMEVALEMFAVPSLRSDTLIKTIWRRAWLNDRWALFVKSLETPGAGHSDADMTRQLRGSHAYQVLTCIRSRGDGFASCIKPPSQVLYEMGEGNIQSRTVRLSHEEQSQLVLDYESENKALYDLLDNHRLRQVFDEMSKMAL</sequence>
<organism evidence="9 10">
    <name type="scientific">Synchytrium microbalum</name>
    <dbReference type="NCBI Taxonomy" id="1806994"/>
    <lineage>
        <taxon>Eukaryota</taxon>
        <taxon>Fungi</taxon>
        <taxon>Fungi incertae sedis</taxon>
        <taxon>Chytridiomycota</taxon>
        <taxon>Chytridiomycota incertae sedis</taxon>
        <taxon>Chytridiomycetes</taxon>
        <taxon>Synchytriales</taxon>
        <taxon>Synchytriaceae</taxon>
        <taxon>Synchytrium</taxon>
    </lineage>
</organism>
<dbReference type="InterPro" id="IPR007187">
    <property type="entry name" value="Nucleoporin_Nup133/Nup155_C"/>
</dbReference>
<protein>
    <recommendedName>
        <fullName evidence="8">Nucleoporin Nup133/Nup155-like C-terminal domain-containing protein</fullName>
    </recommendedName>
</protein>
<feature type="domain" description="Nucleoporin Nup133/Nup155-like C-terminal" evidence="8">
    <location>
        <begin position="827"/>
        <end position="942"/>
    </location>
</feature>
<dbReference type="GeneID" id="42001638"/>
<keyword evidence="10" id="KW-1185">Reference proteome</keyword>
<evidence type="ECO:0000256" key="3">
    <source>
        <dbReference type="ARBA" id="ARBA00022448"/>
    </source>
</evidence>
<dbReference type="EMBL" id="QEAO01000001">
    <property type="protein sequence ID" value="TPX38213.1"/>
    <property type="molecule type" value="Genomic_DNA"/>
</dbReference>
<evidence type="ECO:0000313" key="9">
    <source>
        <dbReference type="EMBL" id="TPX38213.1"/>
    </source>
</evidence>
<dbReference type="PANTHER" id="PTHR13405:SF11">
    <property type="entry name" value="NUCLEAR PORE COMPLEX PROTEIN NUP133"/>
    <property type="match status" value="1"/>
</dbReference>
<dbReference type="InterPro" id="IPR015943">
    <property type="entry name" value="WD40/YVTN_repeat-like_dom_sf"/>
</dbReference>
<dbReference type="InterPro" id="IPR037624">
    <property type="entry name" value="Nup133-like"/>
</dbReference>
<dbReference type="SUPFAM" id="SSF117289">
    <property type="entry name" value="Nucleoporin domain"/>
    <property type="match status" value="1"/>
</dbReference>
<dbReference type="GO" id="GO:0016973">
    <property type="term" value="P:poly(A)+ mRNA export from nucleus"/>
    <property type="evidence" value="ECO:0007669"/>
    <property type="project" value="TreeGrafter"/>
</dbReference>
<evidence type="ECO:0000256" key="5">
    <source>
        <dbReference type="ARBA" id="ARBA00022927"/>
    </source>
</evidence>
<dbReference type="GO" id="GO:0006606">
    <property type="term" value="P:protein import into nucleus"/>
    <property type="evidence" value="ECO:0007669"/>
    <property type="project" value="TreeGrafter"/>
</dbReference>
<dbReference type="GO" id="GO:0000972">
    <property type="term" value="P:transcription-dependent tethering of RNA polymerase II gene DNA at nuclear periphery"/>
    <property type="evidence" value="ECO:0007669"/>
    <property type="project" value="TreeGrafter"/>
</dbReference>
<dbReference type="Gene3D" id="1.20.58.1380">
    <property type="match status" value="1"/>
</dbReference>
<dbReference type="RefSeq" id="XP_031027928.1">
    <property type="nucleotide sequence ID" value="XM_031166341.1"/>
</dbReference>
<keyword evidence="3" id="KW-0813">Transport</keyword>
<comment type="similarity">
    <text evidence="2">Belongs to the nucleoporin Nup133 family.</text>
</comment>
<reference evidence="9 10" key="1">
    <citation type="journal article" date="2019" name="Sci. Rep.">
        <title>Comparative genomics of chytrid fungi reveal insights into the obligate biotrophic and pathogenic lifestyle of Synchytrium endobioticum.</title>
        <authorList>
            <person name="van de Vossenberg B.T.L.H."/>
            <person name="Warris S."/>
            <person name="Nguyen H.D.T."/>
            <person name="van Gent-Pelzer M.P.E."/>
            <person name="Joly D.L."/>
            <person name="van de Geest H.C."/>
            <person name="Bonants P.J.M."/>
            <person name="Smith D.S."/>
            <person name="Levesque C.A."/>
            <person name="van der Lee T.A.J."/>
        </authorList>
    </citation>
    <scope>NUCLEOTIDE SEQUENCE [LARGE SCALE GENOMIC DNA]</scope>
    <source>
        <strain evidence="9 10">JEL517</strain>
    </source>
</reference>
<dbReference type="Gene3D" id="2.130.10.10">
    <property type="entry name" value="YVTN repeat-like/Quinoprotein amine dehydrogenase"/>
    <property type="match status" value="1"/>
</dbReference>
<evidence type="ECO:0000256" key="4">
    <source>
        <dbReference type="ARBA" id="ARBA00022816"/>
    </source>
</evidence>
<dbReference type="GO" id="GO:0017056">
    <property type="term" value="F:structural constituent of nuclear pore"/>
    <property type="evidence" value="ECO:0007669"/>
    <property type="project" value="InterPro"/>
</dbReference>
<dbReference type="OrthoDB" id="103454at2759"/>
<accession>A0A507CK76</accession>
<evidence type="ECO:0000256" key="6">
    <source>
        <dbReference type="ARBA" id="ARBA00023010"/>
    </source>
</evidence>
<evidence type="ECO:0000259" key="8">
    <source>
        <dbReference type="Pfam" id="PF03177"/>
    </source>
</evidence>
<evidence type="ECO:0000256" key="1">
    <source>
        <dbReference type="ARBA" id="ARBA00004259"/>
    </source>
</evidence>